<dbReference type="Proteomes" id="UP000587367">
    <property type="component" value="Unassembled WGS sequence"/>
</dbReference>
<keyword evidence="1" id="KW-0812">Transmembrane</keyword>
<evidence type="ECO:0008006" key="4">
    <source>
        <dbReference type="Google" id="ProtNLM"/>
    </source>
</evidence>
<keyword evidence="3" id="KW-1185">Reference proteome</keyword>
<proteinExistence type="predicted"/>
<name>A0ABR6Q1X1_9FLAO</name>
<protein>
    <recommendedName>
        <fullName evidence="4">YcxB family protein</fullName>
    </recommendedName>
</protein>
<gene>
    <name evidence="2" type="ORF">HNP24_002898</name>
</gene>
<evidence type="ECO:0000313" key="2">
    <source>
        <dbReference type="EMBL" id="MBB6331948.1"/>
    </source>
</evidence>
<dbReference type="EMBL" id="JACHKS010000001">
    <property type="protein sequence ID" value="MBB6331948.1"/>
    <property type="molecule type" value="Genomic_DNA"/>
</dbReference>
<sequence length="181" mass="21768">MDESIKLQINFNEDIERKNQKFFFQYLWKKKFTELKKTIIYAILFLALGFFPPEALNLGPVANIFKYGGVFFSGYIFLILYHYFRSKNKTFKLIEEQIDDLRRKKDEISFITLHQDSITFKNPLITINCIWDKTTYKIIDQCLIVNILNNKISWIFTGAEFKENEYNIFLDFLQQHSKKEK</sequence>
<feature type="transmembrane region" description="Helical" evidence="1">
    <location>
        <begin position="64"/>
        <end position="84"/>
    </location>
</feature>
<feature type="transmembrane region" description="Helical" evidence="1">
    <location>
        <begin position="39"/>
        <end position="58"/>
    </location>
</feature>
<accession>A0ABR6Q1X1</accession>
<keyword evidence="1" id="KW-0472">Membrane</keyword>
<dbReference type="RefSeq" id="WP_184557771.1">
    <property type="nucleotide sequence ID" value="NZ_JACHKS010000001.1"/>
</dbReference>
<comment type="caution">
    <text evidence="2">The sequence shown here is derived from an EMBL/GenBank/DDBJ whole genome shotgun (WGS) entry which is preliminary data.</text>
</comment>
<evidence type="ECO:0000256" key="1">
    <source>
        <dbReference type="SAM" id="Phobius"/>
    </source>
</evidence>
<keyword evidence="1" id="KW-1133">Transmembrane helix</keyword>
<organism evidence="2 3">
    <name type="scientific">Chryseobacterium sediminis</name>
    <dbReference type="NCBI Taxonomy" id="1679494"/>
    <lineage>
        <taxon>Bacteria</taxon>
        <taxon>Pseudomonadati</taxon>
        <taxon>Bacteroidota</taxon>
        <taxon>Flavobacteriia</taxon>
        <taxon>Flavobacteriales</taxon>
        <taxon>Weeksellaceae</taxon>
        <taxon>Chryseobacterium group</taxon>
        <taxon>Chryseobacterium</taxon>
    </lineage>
</organism>
<evidence type="ECO:0000313" key="3">
    <source>
        <dbReference type="Proteomes" id="UP000587367"/>
    </source>
</evidence>
<reference evidence="2 3" key="1">
    <citation type="submission" date="2020-08" db="EMBL/GenBank/DDBJ databases">
        <title>Functional genomics of gut bacteria from endangered species of beetles.</title>
        <authorList>
            <person name="Carlos-Shanley C."/>
        </authorList>
    </citation>
    <scope>NUCLEOTIDE SEQUENCE [LARGE SCALE GENOMIC DNA]</scope>
    <source>
        <strain evidence="2 3">S00068</strain>
    </source>
</reference>